<dbReference type="KEGG" id="aten:116304582"/>
<dbReference type="SMART" id="SM00576">
    <property type="entry name" value="BTP"/>
    <property type="match status" value="1"/>
</dbReference>
<feature type="region of interest" description="Disordered" evidence="12">
    <location>
        <begin position="313"/>
        <end position="378"/>
    </location>
</feature>
<dbReference type="OrthoDB" id="6021257at2759"/>
<evidence type="ECO:0000313" key="14">
    <source>
        <dbReference type="Proteomes" id="UP000515163"/>
    </source>
</evidence>
<dbReference type="InterPro" id="IPR009072">
    <property type="entry name" value="Histone-fold"/>
</dbReference>
<dbReference type="GO" id="GO:0000124">
    <property type="term" value="C:SAGA complex"/>
    <property type="evidence" value="ECO:0007669"/>
    <property type="project" value="InterPro"/>
</dbReference>
<dbReference type="Pfam" id="PF07524">
    <property type="entry name" value="Bromo_TP"/>
    <property type="match status" value="1"/>
</dbReference>
<evidence type="ECO:0000256" key="10">
    <source>
        <dbReference type="ARBA" id="ARBA00082307"/>
    </source>
</evidence>
<keyword evidence="7" id="KW-0539">Nucleus</keyword>
<feature type="compositionally biased region" description="Basic and acidic residues" evidence="12">
    <location>
        <begin position="103"/>
        <end position="112"/>
    </location>
</feature>
<evidence type="ECO:0000256" key="6">
    <source>
        <dbReference type="ARBA" id="ARBA00023163"/>
    </source>
</evidence>
<feature type="domain" description="Bromodomain associated" evidence="13">
    <location>
        <begin position="164"/>
        <end position="243"/>
    </location>
</feature>
<keyword evidence="6" id="KW-0804">Transcription</keyword>
<dbReference type="InParanoid" id="A0A6P8IVQ0"/>
<dbReference type="InterPro" id="IPR006565">
    <property type="entry name" value="BTP"/>
</dbReference>
<evidence type="ECO:0000256" key="8">
    <source>
        <dbReference type="ARBA" id="ARBA00065102"/>
    </source>
</evidence>
<feature type="compositionally biased region" description="Polar residues" evidence="12">
    <location>
        <begin position="313"/>
        <end position="349"/>
    </location>
</feature>
<keyword evidence="14" id="KW-1185">Reference proteome</keyword>
<keyword evidence="2" id="KW-1017">Isopeptide bond</keyword>
<dbReference type="GO" id="GO:0003713">
    <property type="term" value="F:transcription coactivator activity"/>
    <property type="evidence" value="ECO:0007669"/>
    <property type="project" value="TreeGrafter"/>
</dbReference>
<dbReference type="InterPro" id="IPR039460">
    <property type="entry name" value="SUPT7L/Spt7"/>
</dbReference>
<evidence type="ECO:0000256" key="2">
    <source>
        <dbReference type="ARBA" id="ARBA00022499"/>
    </source>
</evidence>
<dbReference type="Proteomes" id="UP000515163">
    <property type="component" value="Unplaced"/>
</dbReference>
<evidence type="ECO:0000256" key="11">
    <source>
        <dbReference type="ARBA" id="ARBA00084075"/>
    </source>
</evidence>
<name>A0A6P8IVQ0_ACTTE</name>
<dbReference type="FunFam" id="1.10.20.10:FF:000034">
    <property type="entry name" value="STAGA complex 65 subunit gamma"/>
    <property type="match status" value="1"/>
</dbReference>
<proteinExistence type="predicted"/>
<dbReference type="GO" id="GO:0005634">
    <property type="term" value="C:nucleus"/>
    <property type="evidence" value="ECO:0007669"/>
    <property type="project" value="UniProtKB-SubCell"/>
</dbReference>
<comment type="subunit">
    <text evidence="8">Component of the STAGA transcription coactivator-HAT complex, at least composed of SUPT3H, SUPT7L, GCN5L2, TAF5L, TAF6L, TADA3L, TAD1L, TAF10, TAF12 and TAF9.</text>
</comment>
<dbReference type="PANTHER" id="PTHR28598:SF1">
    <property type="entry name" value="STAGA COMPLEX 65 SUBUNIT GAMMA"/>
    <property type="match status" value="1"/>
</dbReference>
<dbReference type="GO" id="GO:0046982">
    <property type="term" value="F:protein heterodimerization activity"/>
    <property type="evidence" value="ECO:0007669"/>
    <property type="project" value="InterPro"/>
</dbReference>
<dbReference type="FunCoup" id="A0A6P8IVQ0">
    <property type="interactions" value="2320"/>
</dbReference>
<evidence type="ECO:0000256" key="4">
    <source>
        <dbReference type="ARBA" id="ARBA00022843"/>
    </source>
</evidence>
<feature type="region of interest" description="Disordered" evidence="12">
    <location>
        <begin position="100"/>
        <end position="123"/>
    </location>
</feature>
<organism evidence="14 15">
    <name type="scientific">Actinia tenebrosa</name>
    <name type="common">Australian red waratah sea anemone</name>
    <dbReference type="NCBI Taxonomy" id="6105"/>
    <lineage>
        <taxon>Eukaryota</taxon>
        <taxon>Metazoa</taxon>
        <taxon>Cnidaria</taxon>
        <taxon>Anthozoa</taxon>
        <taxon>Hexacorallia</taxon>
        <taxon>Actiniaria</taxon>
        <taxon>Actiniidae</taxon>
        <taxon>Actinia</taxon>
    </lineage>
</organism>
<accession>A0A6P8IVQ0</accession>
<evidence type="ECO:0000256" key="1">
    <source>
        <dbReference type="ARBA" id="ARBA00004123"/>
    </source>
</evidence>
<keyword evidence="4" id="KW-0832">Ubl conjugation</keyword>
<comment type="subcellular location">
    <subcellularLocation>
        <location evidence="1">Nucleus</location>
    </subcellularLocation>
</comment>
<evidence type="ECO:0000256" key="9">
    <source>
        <dbReference type="ARBA" id="ARBA00074250"/>
    </source>
</evidence>
<evidence type="ECO:0000256" key="3">
    <source>
        <dbReference type="ARBA" id="ARBA00022553"/>
    </source>
</evidence>
<dbReference type="PANTHER" id="PTHR28598">
    <property type="entry name" value="STAGA COMPLEX 65 SUBUNIT GAMMA"/>
    <property type="match status" value="1"/>
</dbReference>
<dbReference type="CDD" id="cd06847">
    <property type="entry name" value="HFD_SUPT7L"/>
    <property type="match status" value="1"/>
</dbReference>
<evidence type="ECO:0000256" key="12">
    <source>
        <dbReference type="SAM" id="MobiDB-lite"/>
    </source>
</evidence>
<dbReference type="RefSeq" id="XP_031570203.1">
    <property type="nucleotide sequence ID" value="XM_031714343.1"/>
</dbReference>
<dbReference type="Gene3D" id="1.10.20.10">
    <property type="entry name" value="Histone, subunit A"/>
    <property type="match status" value="1"/>
</dbReference>
<protein>
    <recommendedName>
        <fullName evidence="9">STAGA complex 65 subunit gamma</fullName>
    </recommendedName>
    <alternativeName>
        <fullName evidence="11">SPTF-associated factor 65 gamma</fullName>
    </alternativeName>
    <alternativeName>
        <fullName evidence="10">Suppressor of Ty 7-like</fullName>
    </alternativeName>
</protein>
<evidence type="ECO:0000256" key="5">
    <source>
        <dbReference type="ARBA" id="ARBA00023015"/>
    </source>
</evidence>
<sequence>MDSDMANEPLWGEVEEISSKTPSSLIDAIEMKAVDYELPRLHQPSSENCPPKDELPSEFLPSVKCPLDRHKQNIMLHSIELQYHKRRMRLILMAAQHQQADSAKTDTSEHVHQPLPAHPSKPSRFCASQGIITPPTHSTLISRMHSQPSLHDQPPPLVYPRLDSSSNRQLLLRSVASICAFSGFEMCNEAALESLTDILHDFNTRFCKLLRAAVDDEAMTGGTPFPDVIDGALHEIGIGGISTLQKYWNNNVQEYALRLEKEDDQLIQEYQQLSDPLTRTSFHEDTSSNFPSVKMEEEVEGKYSSSLAFRTMSGSDQNSECSGTSPYGTAVPSNGAATAEVNSDPSSPHWTMHYKTEPVEEGYEDPISVVPATPQPTS</sequence>
<reference evidence="15" key="1">
    <citation type="submission" date="2025-08" db="UniProtKB">
        <authorList>
            <consortium name="RefSeq"/>
        </authorList>
    </citation>
    <scope>IDENTIFICATION</scope>
    <source>
        <tissue evidence="15">Tentacle</tissue>
    </source>
</reference>
<evidence type="ECO:0000256" key="7">
    <source>
        <dbReference type="ARBA" id="ARBA00023242"/>
    </source>
</evidence>
<keyword evidence="3" id="KW-0597">Phosphoprotein</keyword>
<evidence type="ECO:0000259" key="13">
    <source>
        <dbReference type="SMART" id="SM00576"/>
    </source>
</evidence>
<dbReference type="GeneID" id="116304582"/>
<dbReference type="AlphaFoldDB" id="A0A6P8IVQ0"/>
<keyword evidence="5" id="KW-0805">Transcription regulation</keyword>
<evidence type="ECO:0000313" key="15">
    <source>
        <dbReference type="RefSeq" id="XP_031570203.1"/>
    </source>
</evidence>
<gene>
    <name evidence="15" type="primary">LOC116304582</name>
</gene>